<feature type="domain" description="Beta-lactamase-related" evidence="2">
    <location>
        <begin position="25"/>
        <end position="372"/>
    </location>
</feature>
<evidence type="ECO:0000259" key="2">
    <source>
        <dbReference type="Pfam" id="PF00144"/>
    </source>
</evidence>
<dbReference type="Pfam" id="PF00144">
    <property type="entry name" value="Beta-lactamase"/>
    <property type="match status" value="1"/>
</dbReference>
<dbReference type="InterPro" id="IPR012338">
    <property type="entry name" value="Beta-lactam/transpept-like"/>
</dbReference>
<organism evidence="3 4">
    <name type="scientific">Monascus purpureus</name>
    <name type="common">Red mold</name>
    <name type="synonym">Monascus anka</name>
    <dbReference type="NCBI Taxonomy" id="5098"/>
    <lineage>
        <taxon>Eukaryota</taxon>
        <taxon>Fungi</taxon>
        <taxon>Dikarya</taxon>
        <taxon>Ascomycota</taxon>
        <taxon>Pezizomycotina</taxon>
        <taxon>Eurotiomycetes</taxon>
        <taxon>Eurotiomycetidae</taxon>
        <taxon>Eurotiales</taxon>
        <taxon>Aspergillaceae</taxon>
        <taxon>Monascus</taxon>
    </lineage>
</organism>
<gene>
    <name evidence="3" type="ORF">MPDQ_001168</name>
</gene>
<dbReference type="STRING" id="5098.A0A507R3B6"/>
<evidence type="ECO:0000256" key="1">
    <source>
        <dbReference type="ARBA" id="ARBA00022801"/>
    </source>
</evidence>
<evidence type="ECO:0000313" key="3">
    <source>
        <dbReference type="EMBL" id="TQB75966.1"/>
    </source>
</evidence>
<dbReference type="SUPFAM" id="SSF56601">
    <property type="entry name" value="beta-lactamase/transpeptidase-like"/>
    <property type="match status" value="1"/>
</dbReference>
<reference evidence="3 4" key="1">
    <citation type="submission" date="2019-06" db="EMBL/GenBank/DDBJ databases">
        <title>Wine fermentation using esterase from Monascus purpureus.</title>
        <authorList>
            <person name="Geng C."/>
            <person name="Zhang Y."/>
        </authorList>
    </citation>
    <scope>NUCLEOTIDE SEQUENCE [LARGE SCALE GENOMIC DNA]</scope>
    <source>
        <strain evidence="3">HQ1</strain>
    </source>
</reference>
<dbReference type="Proteomes" id="UP000319663">
    <property type="component" value="Unassembled WGS sequence"/>
</dbReference>
<keyword evidence="4" id="KW-1185">Reference proteome</keyword>
<accession>A0A507R3B6</accession>
<dbReference type="Gene3D" id="3.40.710.10">
    <property type="entry name" value="DD-peptidase/beta-lactamase superfamily"/>
    <property type="match status" value="1"/>
</dbReference>
<dbReference type="EMBL" id="VIFY01000013">
    <property type="protein sequence ID" value="TQB75966.1"/>
    <property type="molecule type" value="Genomic_DNA"/>
</dbReference>
<dbReference type="PANTHER" id="PTHR43283">
    <property type="entry name" value="BETA-LACTAMASE-RELATED"/>
    <property type="match status" value="1"/>
</dbReference>
<proteinExistence type="predicted"/>
<dbReference type="AlphaFoldDB" id="A0A507R3B6"/>
<keyword evidence="1" id="KW-0378">Hydrolase</keyword>
<dbReference type="PANTHER" id="PTHR43283:SF11">
    <property type="entry name" value="BETA-LACTAMASE-RELATED DOMAIN-CONTAINING PROTEIN"/>
    <property type="match status" value="1"/>
</dbReference>
<sequence length="391" mass="43354">MEKNISDYTRSANYLYYTNYEEHPIQPGGSVVVGHDSAIVSEFAFGKAMLYADANGTLLPEDEQTTAFIDTIYDMASLTKVFTATAALRLIEDGLLDYKKTVASYMPEFAANGKENVTVLMLLTHTSGFPPDPEPGLWYNATLEERRETAIRYPLANAPGTTYTYSDLNFINTGFLLEKISGVPLDLLIYSITAPLGMTSTFYNRGDVEGPLFPFYPRIAPTEYELEVQGQGPVEPQRPQPVHGTVHDENAWSLAGVSGHAGLFSTAPDLAKFCQMILNNGTYNGIQILKPETIELMFTNFNVDFPGDEHSIGFELNQYYFSGPMASMQTGGHTGFTGTTIVIDRPSNTFFVLLGHRVHPNRNWSNNNIARQALGYWVARSLGRDVTFPEL</sequence>
<comment type="caution">
    <text evidence="3">The sequence shown here is derived from an EMBL/GenBank/DDBJ whole genome shotgun (WGS) entry which is preliminary data.</text>
</comment>
<dbReference type="InterPro" id="IPR050789">
    <property type="entry name" value="Diverse_Enzym_Activities"/>
</dbReference>
<evidence type="ECO:0000313" key="4">
    <source>
        <dbReference type="Proteomes" id="UP000319663"/>
    </source>
</evidence>
<dbReference type="InterPro" id="IPR001466">
    <property type="entry name" value="Beta-lactam-related"/>
</dbReference>
<name>A0A507R3B6_MONPU</name>
<dbReference type="GO" id="GO:0016787">
    <property type="term" value="F:hydrolase activity"/>
    <property type="evidence" value="ECO:0007669"/>
    <property type="project" value="UniProtKB-KW"/>
</dbReference>
<protein>
    <recommendedName>
        <fullName evidence="2">Beta-lactamase-related domain-containing protein</fullName>
    </recommendedName>
</protein>